<dbReference type="SUPFAM" id="SSF56059">
    <property type="entry name" value="Glutathione synthetase ATP-binding domain-like"/>
    <property type="match status" value="1"/>
</dbReference>
<dbReference type="PANTHER" id="PTHR42793">
    <property type="entry name" value="COA BINDING DOMAIN CONTAINING PROTEIN"/>
    <property type="match status" value="1"/>
</dbReference>
<dbReference type="Pfam" id="PF13607">
    <property type="entry name" value="Succ_CoA_lig"/>
    <property type="match status" value="1"/>
</dbReference>
<keyword evidence="4" id="KW-1185">Reference proteome</keyword>
<dbReference type="RefSeq" id="WP_204735228.1">
    <property type="nucleotide sequence ID" value="NZ_JAVDWE010000017.1"/>
</dbReference>
<keyword evidence="1" id="KW-0067">ATP-binding</keyword>
<dbReference type="InterPro" id="IPR013815">
    <property type="entry name" value="ATP_grasp_subdomain_1"/>
</dbReference>
<dbReference type="PROSITE" id="PS50975">
    <property type="entry name" value="ATP_GRASP"/>
    <property type="match status" value="1"/>
</dbReference>
<protein>
    <submittedName>
        <fullName evidence="3">Acyl-CoA synthetase (NDP forming)</fullName>
    </submittedName>
</protein>
<dbReference type="InterPro" id="IPR036291">
    <property type="entry name" value="NAD(P)-bd_dom_sf"/>
</dbReference>
<dbReference type="PANTHER" id="PTHR42793:SF4">
    <property type="entry name" value="BLL6376 PROTEIN"/>
    <property type="match status" value="1"/>
</dbReference>
<dbReference type="Proteomes" id="UP001265550">
    <property type="component" value="Unassembled WGS sequence"/>
</dbReference>
<organism evidence="3 4">
    <name type="scientific">Hydrogenophaga laconesensis</name>
    <dbReference type="NCBI Taxonomy" id="1805971"/>
    <lineage>
        <taxon>Bacteria</taxon>
        <taxon>Pseudomonadati</taxon>
        <taxon>Pseudomonadota</taxon>
        <taxon>Betaproteobacteria</taxon>
        <taxon>Burkholderiales</taxon>
        <taxon>Comamonadaceae</taxon>
        <taxon>Hydrogenophaga</taxon>
    </lineage>
</organism>
<name>A0ABU1VI18_9BURK</name>
<dbReference type="SUPFAM" id="SSF51735">
    <property type="entry name" value="NAD(P)-binding Rossmann-fold domains"/>
    <property type="match status" value="1"/>
</dbReference>
<accession>A0ABU1VI18</accession>
<evidence type="ECO:0000313" key="3">
    <source>
        <dbReference type="EMBL" id="MDR7096938.1"/>
    </source>
</evidence>
<evidence type="ECO:0000313" key="4">
    <source>
        <dbReference type="Proteomes" id="UP001265550"/>
    </source>
</evidence>
<dbReference type="Gene3D" id="3.30.1490.20">
    <property type="entry name" value="ATP-grasp fold, A domain"/>
    <property type="match status" value="1"/>
</dbReference>
<dbReference type="Gene3D" id="3.30.470.20">
    <property type="entry name" value="ATP-grasp fold, B domain"/>
    <property type="match status" value="1"/>
</dbReference>
<evidence type="ECO:0000256" key="1">
    <source>
        <dbReference type="PROSITE-ProRule" id="PRU00409"/>
    </source>
</evidence>
<dbReference type="Pfam" id="PF13380">
    <property type="entry name" value="CoA_binding_2"/>
    <property type="match status" value="1"/>
</dbReference>
<keyword evidence="1" id="KW-0547">Nucleotide-binding</keyword>
<proteinExistence type="predicted"/>
<dbReference type="Gene3D" id="3.40.50.261">
    <property type="entry name" value="Succinyl-CoA synthetase domains"/>
    <property type="match status" value="2"/>
</dbReference>
<dbReference type="InterPro" id="IPR011761">
    <property type="entry name" value="ATP-grasp"/>
</dbReference>
<dbReference type="Pfam" id="PF13549">
    <property type="entry name" value="ATP-grasp_5"/>
    <property type="match status" value="1"/>
</dbReference>
<dbReference type="SMART" id="SM00881">
    <property type="entry name" value="CoA_binding"/>
    <property type="match status" value="1"/>
</dbReference>
<feature type="domain" description="ATP-grasp" evidence="2">
    <location>
        <begin position="480"/>
        <end position="516"/>
    </location>
</feature>
<dbReference type="EMBL" id="JAVDWE010000017">
    <property type="protein sequence ID" value="MDR7096938.1"/>
    <property type="molecule type" value="Genomic_DNA"/>
</dbReference>
<dbReference type="Gene3D" id="3.40.50.720">
    <property type="entry name" value="NAD(P)-binding Rossmann-like Domain"/>
    <property type="match status" value="1"/>
</dbReference>
<dbReference type="InterPro" id="IPR016102">
    <property type="entry name" value="Succinyl-CoA_synth-like"/>
</dbReference>
<comment type="caution">
    <text evidence="3">The sequence shown here is derived from an EMBL/GenBank/DDBJ whole genome shotgun (WGS) entry which is preliminary data.</text>
</comment>
<reference evidence="3 4" key="1">
    <citation type="submission" date="2023-07" db="EMBL/GenBank/DDBJ databases">
        <title>Sorghum-associated microbial communities from plants grown in Nebraska, USA.</title>
        <authorList>
            <person name="Schachtman D."/>
        </authorList>
    </citation>
    <scope>NUCLEOTIDE SEQUENCE [LARGE SCALE GENOMIC DNA]</scope>
    <source>
        <strain evidence="3 4">BE240</strain>
    </source>
</reference>
<sequence length="688" mass="71802">MTGLDALFRPRSVAIIGASSDPNKVGGRPLHFLQKAGYQGRLLPINPSAAEVQGVRAHRSLSEIQEPVDQAIIAVAGRQVLEVASESIAHGVKALQIFSAGFGDDANDTRLLLERARAAGVRVLGPNNLGLFNAVDGFFGTFATALDGAWPSRGSVGVVTQSGAFGSYFFGMAQRRGLGFSHFVTTGNESDVDVADCIAYLANDADTQVIVTAMEGCRDGRKLASALAAARSAGKLVLAMKVGVSPEGALAAATHTGSLSGEDRVFDAVLRDLGIARAQSLAQLVEAAYLATIGPRPLDRSALVVTTSGGIGVLSADAAQSAGLELPHISNGAHARVKAIACLADGRNPVDTSAGIIGDLSAYAQITEVALEGQRYASVVCYMAHIARNPSHWAQLREPLYALRRRFPAVHFAAVLLSDQGTTKDLEAHGFSVFEDPTSAIQAIAACSPLPALSELFTPTADDTPGQTIDGPLRTEAECKQALAALGIPFAPERVVTDLDTAVVAADEVGFPVVLKIVSPDIAHKTEVGGVRVGLNNSSELRAAMVEMKETVHRHVPTARIEGFIVARQLMGGAEILVGTQRDPVFGPVVTVGAGGVLAELLDDVQVRLAPVDLASARDLLARTRIAARLCEGFRGSVPADLDALAQLVARISQVAWTHRDQIAGIDLNPVLALPSGAFALDALIAKD</sequence>
<evidence type="ECO:0000259" key="2">
    <source>
        <dbReference type="PROSITE" id="PS50975"/>
    </source>
</evidence>
<dbReference type="InterPro" id="IPR032875">
    <property type="entry name" value="Succ_CoA_lig_flav_dom"/>
</dbReference>
<dbReference type="SUPFAM" id="SSF52210">
    <property type="entry name" value="Succinyl-CoA synthetase domains"/>
    <property type="match status" value="2"/>
</dbReference>
<dbReference type="InterPro" id="IPR003781">
    <property type="entry name" value="CoA-bd"/>
</dbReference>
<gene>
    <name evidence="3" type="ORF">J2X09_004695</name>
</gene>